<dbReference type="EMBL" id="CAJOBA010039908">
    <property type="protein sequence ID" value="CAF4085372.1"/>
    <property type="molecule type" value="Genomic_DNA"/>
</dbReference>
<comment type="caution">
    <text evidence="1">The sequence shown here is derived from an EMBL/GenBank/DDBJ whole genome shotgun (WGS) entry which is preliminary data.</text>
</comment>
<organism evidence="1 5">
    <name type="scientific">Didymodactylos carnosus</name>
    <dbReference type="NCBI Taxonomy" id="1234261"/>
    <lineage>
        <taxon>Eukaryota</taxon>
        <taxon>Metazoa</taxon>
        <taxon>Spiralia</taxon>
        <taxon>Gnathifera</taxon>
        <taxon>Rotifera</taxon>
        <taxon>Eurotatoria</taxon>
        <taxon>Bdelloidea</taxon>
        <taxon>Philodinida</taxon>
        <taxon>Philodinidae</taxon>
        <taxon>Didymodactylos</taxon>
    </lineage>
</organism>
<evidence type="ECO:0000313" key="4">
    <source>
        <dbReference type="EMBL" id="CAF4085372.1"/>
    </source>
</evidence>
<protein>
    <recommendedName>
        <fullName evidence="6">F-box domain-containing protein</fullName>
    </recommendedName>
</protein>
<dbReference type="Proteomes" id="UP000682733">
    <property type="component" value="Unassembled WGS sequence"/>
</dbReference>
<evidence type="ECO:0000313" key="1">
    <source>
        <dbReference type="EMBL" id="CAF1153461.1"/>
    </source>
</evidence>
<dbReference type="OrthoDB" id="10037322at2759"/>
<name>A0A814SXM0_9BILA</name>
<evidence type="ECO:0008006" key="6">
    <source>
        <dbReference type="Google" id="ProtNLM"/>
    </source>
</evidence>
<dbReference type="AlphaFoldDB" id="A0A814SXM0"/>
<dbReference type="EMBL" id="CAJNOK010018349">
    <property type="protein sequence ID" value="CAF1280575.1"/>
    <property type="molecule type" value="Genomic_DNA"/>
</dbReference>
<sequence length="344" mass="40774">MSDIRLPTCIEQLPNEVFLEIFGYSHRDHVDLCRAWANLTFRLNSILRSARSCLHVFSDGDLRWDSKYLQEWAEIVVSFKDHRRTWGAWDETYTKLQYIDIRPFINLRRFSQMHEESGLLSQISPANFPRLECLHFSYYKADSYSRILFDDPFPFLTSVSGVYLVRTLCEGTTTNNIIRRIVVTFDYEANLFPLLISFIKRLPNLTTLRVDARKLEETALPCKITTKIRTLSINANYDINLDEIEFLLQIGPVKRFYLQIGTADYRNSGEKPFDFVRLAQILRSCQTLQHVELRVWLNHEGPDIEQIRALSPWLATIDLEYMRYHDRYSLQTFQHRFDDKHIHF</sequence>
<dbReference type="Proteomes" id="UP000663829">
    <property type="component" value="Unassembled WGS sequence"/>
</dbReference>
<dbReference type="EMBL" id="CAJOBC010006965">
    <property type="protein sequence ID" value="CAF3916965.1"/>
    <property type="molecule type" value="Genomic_DNA"/>
</dbReference>
<keyword evidence="5" id="KW-1185">Reference proteome</keyword>
<proteinExistence type="predicted"/>
<gene>
    <name evidence="1" type="ORF">GPM918_LOCUS21304</name>
    <name evidence="2" type="ORF">OVA965_LOCUS27618</name>
    <name evidence="3" type="ORF">SRO942_LOCUS21301</name>
    <name evidence="4" type="ORF">TMI583_LOCUS28363</name>
</gene>
<dbReference type="Proteomes" id="UP000681722">
    <property type="component" value="Unassembled WGS sequence"/>
</dbReference>
<dbReference type="SUPFAM" id="SSF52047">
    <property type="entry name" value="RNI-like"/>
    <property type="match status" value="1"/>
</dbReference>
<dbReference type="Proteomes" id="UP000677228">
    <property type="component" value="Unassembled WGS sequence"/>
</dbReference>
<evidence type="ECO:0000313" key="2">
    <source>
        <dbReference type="EMBL" id="CAF1280575.1"/>
    </source>
</evidence>
<evidence type="ECO:0000313" key="3">
    <source>
        <dbReference type="EMBL" id="CAF3916965.1"/>
    </source>
</evidence>
<dbReference type="EMBL" id="CAJNOQ010006965">
    <property type="protein sequence ID" value="CAF1153461.1"/>
    <property type="molecule type" value="Genomic_DNA"/>
</dbReference>
<accession>A0A814SXM0</accession>
<reference evidence="1" key="1">
    <citation type="submission" date="2021-02" db="EMBL/GenBank/DDBJ databases">
        <authorList>
            <person name="Nowell W R."/>
        </authorList>
    </citation>
    <scope>NUCLEOTIDE SEQUENCE</scope>
</reference>
<evidence type="ECO:0000313" key="5">
    <source>
        <dbReference type="Proteomes" id="UP000663829"/>
    </source>
</evidence>